<dbReference type="SUPFAM" id="SSF55874">
    <property type="entry name" value="ATPase domain of HSP90 chaperone/DNA topoisomerase II/histidine kinase"/>
    <property type="match status" value="1"/>
</dbReference>
<dbReference type="Gene3D" id="1.10.287.130">
    <property type="match status" value="1"/>
</dbReference>
<dbReference type="EC" id="2.7.13.3" evidence="3"/>
<comment type="catalytic activity">
    <reaction evidence="1">
        <text>ATP + protein L-histidine = ADP + protein N-phospho-L-histidine.</text>
        <dbReference type="EC" id="2.7.13.3"/>
    </reaction>
</comment>
<evidence type="ECO:0000259" key="12">
    <source>
        <dbReference type="PROSITE" id="PS50109"/>
    </source>
</evidence>
<feature type="transmembrane region" description="Helical" evidence="11">
    <location>
        <begin position="107"/>
        <end position="123"/>
    </location>
</feature>
<dbReference type="NCBIfam" id="NF033792">
    <property type="entry name" value="ActS_PrrB_HisK"/>
    <property type="match status" value="1"/>
</dbReference>
<dbReference type="Pfam" id="PF02518">
    <property type="entry name" value="HATPase_c"/>
    <property type="match status" value="1"/>
</dbReference>
<comment type="subcellular location">
    <subcellularLocation>
        <location evidence="2">Cell membrane</location>
        <topology evidence="2">Multi-pass membrane protein</topology>
    </subcellularLocation>
</comment>
<keyword evidence="11" id="KW-0812">Transmembrane</keyword>
<evidence type="ECO:0000256" key="9">
    <source>
        <dbReference type="ARBA" id="ARBA00022840"/>
    </source>
</evidence>
<organism evidence="13 14">
    <name type="scientific">Phreatobacter cathodiphilus</name>
    <dbReference type="NCBI Taxonomy" id="1868589"/>
    <lineage>
        <taxon>Bacteria</taxon>
        <taxon>Pseudomonadati</taxon>
        <taxon>Pseudomonadota</taxon>
        <taxon>Alphaproteobacteria</taxon>
        <taxon>Hyphomicrobiales</taxon>
        <taxon>Phreatobacteraceae</taxon>
        <taxon>Phreatobacter</taxon>
    </lineage>
</organism>
<feature type="transmembrane region" description="Helical" evidence="11">
    <location>
        <begin position="162"/>
        <end position="184"/>
    </location>
</feature>
<keyword evidence="6" id="KW-0808">Transferase</keyword>
<evidence type="ECO:0000256" key="11">
    <source>
        <dbReference type="SAM" id="Phobius"/>
    </source>
</evidence>
<dbReference type="SMART" id="SM00388">
    <property type="entry name" value="HisKA"/>
    <property type="match status" value="1"/>
</dbReference>
<dbReference type="GO" id="GO:0000155">
    <property type="term" value="F:phosphorelay sensor kinase activity"/>
    <property type="evidence" value="ECO:0007669"/>
    <property type="project" value="InterPro"/>
</dbReference>
<dbReference type="InterPro" id="IPR047770">
    <property type="entry name" value="RegB"/>
</dbReference>
<dbReference type="InterPro" id="IPR036097">
    <property type="entry name" value="HisK_dim/P_sf"/>
</dbReference>
<feature type="region of interest" description="Disordered" evidence="10">
    <location>
        <begin position="376"/>
        <end position="397"/>
    </location>
</feature>
<dbReference type="InterPro" id="IPR050980">
    <property type="entry name" value="2C_sensor_his_kinase"/>
</dbReference>
<evidence type="ECO:0000256" key="10">
    <source>
        <dbReference type="SAM" id="MobiDB-lite"/>
    </source>
</evidence>
<accession>A0A2S0NDX8</accession>
<dbReference type="EMBL" id="CP027668">
    <property type="protein sequence ID" value="AVO46374.1"/>
    <property type="molecule type" value="Genomic_DNA"/>
</dbReference>
<evidence type="ECO:0000256" key="3">
    <source>
        <dbReference type="ARBA" id="ARBA00012438"/>
    </source>
</evidence>
<evidence type="ECO:0000256" key="1">
    <source>
        <dbReference type="ARBA" id="ARBA00000085"/>
    </source>
</evidence>
<keyword evidence="9" id="KW-0067">ATP-binding</keyword>
<dbReference type="PROSITE" id="PS50109">
    <property type="entry name" value="HIS_KIN"/>
    <property type="match status" value="1"/>
</dbReference>
<dbReference type="Proteomes" id="UP000237889">
    <property type="component" value="Chromosome"/>
</dbReference>
<dbReference type="AlphaFoldDB" id="A0A2S0NDX8"/>
<dbReference type="InterPro" id="IPR003594">
    <property type="entry name" value="HATPase_dom"/>
</dbReference>
<dbReference type="KEGG" id="phr:C6569_15675"/>
<dbReference type="OrthoDB" id="9785252at2"/>
<keyword evidence="14" id="KW-1185">Reference proteome</keyword>
<dbReference type="PANTHER" id="PTHR44936:SF10">
    <property type="entry name" value="SENSOR PROTEIN RSTB"/>
    <property type="match status" value="1"/>
</dbReference>
<sequence length="460" mass="49929">MANALLPSLFDTAPALRSLRLETLIRLRWFAVVGQTAAIVAVYWGLNADLPLDLCLLAVAASAWINITLRLRYPANHRLSPLEAGFSLAWDIIQLAILLYLTGGLENPFSFLFLGPVLISATSQPPRTTLLLGLLTVACATFVGYIHMPLPWEWTNDLRLPPLYLVGVYVALLICLSFIGLYVWQVAEEQRQLTEALTATELVLAREQHLSQLDGLAAAAAHELGTPLATIALVTKELAGVLPKDGPIGEDMTLLREQVQRCRDILAKLKSLSSGDAPFDTMSLAQLIEEVAQPHRFFGIAITVDLPDKREGEPLIARNPGLLYGLGNIVENAVDFARSSVVIAARWDSETVTVTIIDDGPGLPPDILDRVGEPYLTRRGKGRGRSRRADRAEDQGEEKTGLGLGVFIAKTLLQRSGARIVYRNRPGLETGAVVEVTWPRSAFGTAGSGGSSRAQPPPMP</sequence>
<gene>
    <name evidence="13" type="ORF">C6569_15675</name>
</gene>
<dbReference type="GO" id="GO:0005524">
    <property type="term" value="F:ATP binding"/>
    <property type="evidence" value="ECO:0007669"/>
    <property type="project" value="UniProtKB-KW"/>
</dbReference>
<feature type="compositionally biased region" description="Basic and acidic residues" evidence="10">
    <location>
        <begin position="387"/>
        <end position="397"/>
    </location>
</feature>
<feature type="transmembrane region" description="Helical" evidence="11">
    <location>
        <begin position="27"/>
        <end position="44"/>
    </location>
</feature>
<proteinExistence type="predicted"/>
<evidence type="ECO:0000256" key="7">
    <source>
        <dbReference type="ARBA" id="ARBA00022741"/>
    </source>
</evidence>
<dbReference type="GO" id="GO:0005886">
    <property type="term" value="C:plasma membrane"/>
    <property type="evidence" value="ECO:0007669"/>
    <property type="project" value="UniProtKB-SubCell"/>
</dbReference>
<evidence type="ECO:0000313" key="13">
    <source>
        <dbReference type="EMBL" id="AVO46374.1"/>
    </source>
</evidence>
<dbReference type="PRINTS" id="PR00344">
    <property type="entry name" value="BCTRLSENSOR"/>
</dbReference>
<keyword evidence="11" id="KW-0472">Membrane</keyword>
<evidence type="ECO:0000256" key="5">
    <source>
        <dbReference type="ARBA" id="ARBA00022553"/>
    </source>
</evidence>
<keyword evidence="8 13" id="KW-0418">Kinase</keyword>
<keyword evidence="4" id="KW-1003">Cell membrane</keyword>
<dbReference type="InterPro" id="IPR003661">
    <property type="entry name" value="HisK_dim/P_dom"/>
</dbReference>
<evidence type="ECO:0000313" key="14">
    <source>
        <dbReference type="Proteomes" id="UP000237889"/>
    </source>
</evidence>
<dbReference type="PANTHER" id="PTHR44936">
    <property type="entry name" value="SENSOR PROTEIN CREC"/>
    <property type="match status" value="1"/>
</dbReference>
<feature type="transmembrane region" description="Helical" evidence="11">
    <location>
        <begin position="130"/>
        <end position="150"/>
    </location>
</feature>
<dbReference type="CDD" id="cd00082">
    <property type="entry name" value="HisKA"/>
    <property type="match status" value="1"/>
</dbReference>
<dbReference type="InterPro" id="IPR036890">
    <property type="entry name" value="HATPase_C_sf"/>
</dbReference>
<protein>
    <recommendedName>
        <fullName evidence="3">histidine kinase</fullName>
        <ecNumber evidence="3">2.7.13.3</ecNumber>
    </recommendedName>
</protein>
<evidence type="ECO:0000256" key="4">
    <source>
        <dbReference type="ARBA" id="ARBA00022475"/>
    </source>
</evidence>
<evidence type="ECO:0000256" key="2">
    <source>
        <dbReference type="ARBA" id="ARBA00004651"/>
    </source>
</evidence>
<name>A0A2S0NDX8_9HYPH</name>
<dbReference type="Gene3D" id="3.30.565.10">
    <property type="entry name" value="Histidine kinase-like ATPase, C-terminal domain"/>
    <property type="match status" value="1"/>
</dbReference>
<reference evidence="13 14" key="1">
    <citation type="submission" date="2018-03" db="EMBL/GenBank/DDBJ databases">
        <title>Genome sequencing of Phreatobacter sp.</title>
        <authorList>
            <person name="Kim S.-J."/>
            <person name="Heo J."/>
            <person name="Kwon S.-W."/>
        </authorList>
    </citation>
    <scope>NUCLEOTIDE SEQUENCE [LARGE SCALE GENOMIC DNA]</scope>
    <source>
        <strain evidence="13 14">S-12</strain>
    </source>
</reference>
<dbReference type="SUPFAM" id="SSF47384">
    <property type="entry name" value="Homodimeric domain of signal transducing histidine kinase"/>
    <property type="match status" value="1"/>
</dbReference>
<dbReference type="SMART" id="SM00387">
    <property type="entry name" value="HATPase_c"/>
    <property type="match status" value="1"/>
</dbReference>
<dbReference type="InterPro" id="IPR005467">
    <property type="entry name" value="His_kinase_dom"/>
</dbReference>
<keyword evidence="5" id="KW-0597">Phosphoprotein</keyword>
<dbReference type="InterPro" id="IPR004358">
    <property type="entry name" value="Sig_transdc_His_kin-like_C"/>
</dbReference>
<evidence type="ECO:0000256" key="8">
    <source>
        <dbReference type="ARBA" id="ARBA00022777"/>
    </source>
</evidence>
<feature type="domain" description="Histidine kinase" evidence="12">
    <location>
        <begin position="219"/>
        <end position="442"/>
    </location>
</feature>
<evidence type="ECO:0000256" key="6">
    <source>
        <dbReference type="ARBA" id="ARBA00022679"/>
    </source>
</evidence>
<keyword evidence="7" id="KW-0547">Nucleotide-binding</keyword>
<dbReference type="RefSeq" id="WP_106749714.1">
    <property type="nucleotide sequence ID" value="NZ_CP027668.1"/>
</dbReference>
<keyword evidence="11" id="KW-1133">Transmembrane helix</keyword>